<dbReference type="PANTHER" id="PTHR13061:SF29">
    <property type="entry name" value="GAMMA CARBONIC ANHYDRASE-LIKE 1, MITOCHONDRIAL-RELATED"/>
    <property type="match status" value="1"/>
</dbReference>
<name>A0A1F7WNA0_9BACT</name>
<dbReference type="Gene3D" id="2.160.10.10">
    <property type="entry name" value="Hexapeptide repeat proteins"/>
    <property type="match status" value="1"/>
</dbReference>
<dbReference type="EMBL" id="MGFH01000146">
    <property type="protein sequence ID" value="OGM04331.1"/>
    <property type="molecule type" value="Genomic_DNA"/>
</dbReference>
<dbReference type="CDD" id="cd04645">
    <property type="entry name" value="LbH_gamma_CA_like"/>
    <property type="match status" value="1"/>
</dbReference>
<dbReference type="InterPro" id="IPR050484">
    <property type="entry name" value="Transf_Hexapept/Carb_Anhydrase"/>
</dbReference>
<proteinExistence type="predicted"/>
<evidence type="ECO:0008006" key="3">
    <source>
        <dbReference type="Google" id="ProtNLM"/>
    </source>
</evidence>
<gene>
    <name evidence="1" type="ORF">A2008_04675</name>
</gene>
<evidence type="ECO:0000313" key="2">
    <source>
        <dbReference type="Proteomes" id="UP000178735"/>
    </source>
</evidence>
<dbReference type="InterPro" id="IPR001451">
    <property type="entry name" value="Hexapep"/>
</dbReference>
<dbReference type="InterPro" id="IPR047324">
    <property type="entry name" value="LbH_gamma_CA-like"/>
</dbReference>
<reference evidence="1 2" key="1">
    <citation type="journal article" date="2016" name="Nat. Commun.">
        <title>Thousands of microbial genomes shed light on interconnected biogeochemical processes in an aquifer system.</title>
        <authorList>
            <person name="Anantharaman K."/>
            <person name="Brown C.T."/>
            <person name="Hug L.A."/>
            <person name="Sharon I."/>
            <person name="Castelle C.J."/>
            <person name="Probst A.J."/>
            <person name="Thomas B.C."/>
            <person name="Singh A."/>
            <person name="Wilkins M.J."/>
            <person name="Karaoz U."/>
            <person name="Brodie E.L."/>
            <person name="Williams K.H."/>
            <person name="Hubbard S.S."/>
            <person name="Banfield J.F."/>
        </authorList>
    </citation>
    <scope>NUCLEOTIDE SEQUENCE [LARGE SCALE GENOMIC DNA]</scope>
</reference>
<dbReference type="Proteomes" id="UP000178735">
    <property type="component" value="Unassembled WGS sequence"/>
</dbReference>
<accession>A0A1F7WNA0</accession>
<dbReference type="STRING" id="1817813.A2008_04675"/>
<protein>
    <recommendedName>
        <fullName evidence="3">Gamma carbonic anhydrase family protein</fullName>
    </recommendedName>
</protein>
<dbReference type="AlphaFoldDB" id="A0A1F7WNA0"/>
<dbReference type="SUPFAM" id="SSF51161">
    <property type="entry name" value="Trimeric LpxA-like enzymes"/>
    <property type="match status" value="1"/>
</dbReference>
<sequence length="168" mass="17411">MAVRNYLDFKPRIDGSAYVDEAASVIGRVALARNASVWPGAVLRGDINEIKVGENSNIQDGAVLHVTHELGVEIGTGVTVGHLAMIHGAKIGDGALIGIGAIILDGAVIGKNSVIAAGSLVPPNMAVPEGVMVMGSPAKIKRELGTDELKSIAANCMGYVNIIKDYKK</sequence>
<comment type="caution">
    <text evidence="1">The sequence shown here is derived from an EMBL/GenBank/DDBJ whole genome shotgun (WGS) entry which is preliminary data.</text>
</comment>
<organism evidence="1 2">
    <name type="scientific">Candidatus Wallbacteria bacterium GWC2_49_35</name>
    <dbReference type="NCBI Taxonomy" id="1817813"/>
    <lineage>
        <taxon>Bacteria</taxon>
        <taxon>Candidatus Walliibacteriota</taxon>
    </lineage>
</organism>
<evidence type="ECO:0000313" key="1">
    <source>
        <dbReference type="EMBL" id="OGM04331.1"/>
    </source>
</evidence>
<dbReference type="InterPro" id="IPR011004">
    <property type="entry name" value="Trimer_LpxA-like_sf"/>
</dbReference>
<dbReference type="Pfam" id="PF00132">
    <property type="entry name" value="Hexapep"/>
    <property type="match status" value="1"/>
</dbReference>
<dbReference type="PANTHER" id="PTHR13061">
    <property type="entry name" value="DYNACTIN SUBUNIT P25"/>
    <property type="match status" value="1"/>
</dbReference>